<protein>
    <submittedName>
        <fullName evidence="2">Uncharacterized protein</fullName>
    </submittedName>
</protein>
<sequence length="534" mass="56410">MADIAGLGALQKALLSAIDQVGAVISDSLQNNPGTVFVYQKPGLAVDPKRYLNPWLPEGDVYALMDSTGHTVPGAGSTPGKPGTPDPNLQASIAAAAATADLVDDHLALASPFAAKSLGSASTAWGVVQQAISGDPPTAPSKDVQDKINMARNLLYVNGRVGRPTQGYQDYQFAVDALAKARKAKSDAFYKAMADPALGQAWPMDSASYDNDIHRAETDMAAADHADSSMAYSEAADFLYSQGTSIIDAAVRGVKDRWSTYGELGTARGTFPLTILDPPSWCDVTDDSFGAMQLSVSNFSYESASANGFSDNSTSYYNDSGSSNGGGVGIVWGPFSATAGLDTTSADYYNSQSASQSSGGVNWDRSQSASITGEYFVVNVKRPWLFEEIFRINSGWYVKDQPKNYISDGTNSAANNGNWMPSLIVQLLVARNLTITCDDWGDVGTHFANAAQSSSSSSHTDSTSFAGSVGIFGLGGTYNHNDWNANGQYFQHDDGQQSWSYQQSGSGGTLVVHGTQIVGWLVRVVPASPPKASN</sequence>
<feature type="region of interest" description="Disordered" evidence="1">
    <location>
        <begin position="67"/>
        <end position="89"/>
    </location>
</feature>
<evidence type="ECO:0000313" key="2">
    <source>
        <dbReference type="EMBL" id="QIS14367.1"/>
    </source>
</evidence>
<evidence type="ECO:0000256" key="1">
    <source>
        <dbReference type="SAM" id="MobiDB-lite"/>
    </source>
</evidence>
<organism evidence="2 3">
    <name type="scientific">Nocardia arthritidis</name>
    <dbReference type="NCBI Taxonomy" id="228602"/>
    <lineage>
        <taxon>Bacteria</taxon>
        <taxon>Bacillati</taxon>
        <taxon>Actinomycetota</taxon>
        <taxon>Actinomycetes</taxon>
        <taxon>Mycobacteriales</taxon>
        <taxon>Nocardiaceae</taxon>
        <taxon>Nocardia</taxon>
    </lineage>
</organism>
<dbReference type="EMBL" id="CP046172">
    <property type="protein sequence ID" value="QIS14367.1"/>
    <property type="molecule type" value="Genomic_DNA"/>
</dbReference>
<accession>A0A6G9YMR5</accession>
<reference evidence="2 3" key="1">
    <citation type="journal article" date="2019" name="ACS Chem. Biol.">
        <title>Identification and Mobilization of a Cryptic Antibiotic Biosynthesis Gene Locus from a Human-Pathogenic Nocardia Isolate.</title>
        <authorList>
            <person name="Herisse M."/>
            <person name="Ishida K."/>
            <person name="Porter J.L."/>
            <person name="Howden B."/>
            <person name="Hertweck C."/>
            <person name="Stinear T.P."/>
            <person name="Pidot S.J."/>
        </authorList>
    </citation>
    <scope>NUCLEOTIDE SEQUENCE [LARGE SCALE GENOMIC DNA]</scope>
    <source>
        <strain evidence="2 3">AUSMDU00012717</strain>
    </source>
</reference>
<name>A0A6G9YMR5_9NOCA</name>
<dbReference type="Proteomes" id="UP000503540">
    <property type="component" value="Chromosome"/>
</dbReference>
<dbReference type="KEGG" id="nah:F5544_32650"/>
<proteinExistence type="predicted"/>
<gene>
    <name evidence="2" type="ORF">F5544_32650</name>
</gene>
<dbReference type="RefSeq" id="WP_167476788.1">
    <property type="nucleotide sequence ID" value="NZ_CP046172.1"/>
</dbReference>
<dbReference type="AlphaFoldDB" id="A0A6G9YMR5"/>
<evidence type="ECO:0000313" key="3">
    <source>
        <dbReference type="Proteomes" id="UP000503540"/>
    </source>
</evidence>
<keyword evidence="3" id="KW-1185">Reference proteome</keyword>